<dbReference type="STRING" id="343874.GCA_000805695_02786"/>
<evidence type="ECO:0000313" key="6">
    <source>
        <dbReference type="EMBL" id="STD55303.1"/>
    </source>
</evidence>
<dbReference type="PANTHER" id="PTHR34135">
    <property type="entry name" value="LYSOZYME"/>
    <property type="match status" value="1"/>
</dbReference>
<evidence type="ECO:0000256" key="1">
    <source>
        <dbReference type="ARBA" id="ARBA00010646"/>
    </source>
</evidence>
<keyword evidence="4" id="KW-0472">Membrane</keyword>
<dbReference type="GO" id="GO:0016052">
    <property type="term" value="P:carbohydrate catabolic process"/>
    <property type="evidence" value="ECO:0007669"/>
    <property type="project" value="TreeGrafter"/>
</dbReference>
<feature type="transmembrane region" description="Helical" evidence="4">
    <location>
        <begin position="20"/>
        <end position="37"/>
    </location>
</feature>
<dbReference type="Proteomes" id="UP000254737">
    <property type="component" value="Unassembled WGS sequence"/>
</dbReference>
<evidence type="ECO:0000313" key="7">
    <source>
        <dbReference type="Proteomes" id="UP000254737"/>
    </source>
</evidence>
<dbReference type="GO" id="GO:0003796">
    <property type="term" value="F:lysozyme activity"/>
    <property type="evidence" value="ECO:0007669"/>
    <property type="project" value="UniProtKB-EC"/>
</dbReference>
<dbReference type="InterPro" id="IPR017853">
    <property type="entry name" value="GH"/>
</dbReference>
<dbReference type="InterPro" id="IPR002053">
    <property type="entry name" value="Glyco_hydro_25"/>
</dbReference>
<organism evidence="6 7">
    <name type="scientific">Empedobacter falsenii</name>
    <dbReference type="NCBI Taxonomy" id="343874"/>
    <lineage>
        <taxon>Bacteria</taxon>
        <taxon>Pseudomonadati</taxon>
        <taxon>Bacteroidota</taxon>
        <taxon>Flavobacteriia</taxon>
        <taxon>Flavobacteriales</taxon>
        <taxon>Weeksellaceae</taxon>
        <taxon>Empedobacter</taxon>
    </lineage>
</organism>
<reference evidence="6 7" key="1">
    <citation type="submission" date="2018-06" db="EMBL/GenBank/DDBJ databases">
        <authorList>
            <consortium name="Pathogen Informatics"/>
            <person name="Doyle S."/>
        </authorList>
    </citation>
    <scope>NUCLEOTIDE SEQUENCE [LARGE SCALE GENOMIC DNA]</scope>
    <source>
        <strain evidence="6 7">NCTC13456</strain>
    </source>
</reference>
<dbReference type="SUPFAM" id="SSF51445">
    <property type="entry name" value="(Trans)glycosidases"/>
    <property type="match status" value="1"/>
</dbReference>
<dbReference type="RefSeq" id="WP_114999709.1">
    <property type="nucleotide sequence ID" value="NZ_RHPN01000024.1"/>
</dbReference>
<evidence type="ECO:0000313" key="8">
    <source>
        <dbReference type="Proteomes" id="UP000267844"/>
    </source>
</evidence>
<keyword evidence="3 6" id="KW-0326">Glycosidase</keyword>
<accession>A0A376G7J0</accession>
<dbReference type="GO" id="GO:0016998">
    <property type="term" value="P:cell wall macromolecule catabolic process"/>
    <property type="evidence" value="ECO:0007669"/>
    <property type="project" value="InterPro"/>
</dbReference>
<evidence type="ECO:0000256" key="4">
    <source>
        <dbReference type="SAM" id="Phobius"/>
    </source>
</evidence>
<dbReference type="Pfam" id="PF01183">
    <property type="entry name" value="Glyco_hydro_25"/>
    <property type="match status" value="1"/>
</dbReference>
<dbReference type="AlphaFoldDB" id="A0A376G7J0"/>
<keyword evidence="2 6" id="KW-0378">Hydrolase</keyword>
<keyword evidence="4" id="KW-1133">Transmembrane helix</keyword>
<dbReference type="InterPro" id="IPR018077">
    <property type="entry name" value="Glyco_hydro_fam25_subgr"/>
</dbReference>
<gene>
    <name evidence="6" type="primary">acm</name>
    <name evidence="5" type="ORF">EGI89_10805</name>
    <name evidence="6" type="ORF">NCTC13456_01465</name>
</gene>
<sequence length="281" mass="33351">MPRKKKTQQSIFSTLKKIKLSTYVISLLILCVVYFTYRYRHGIHYYFSVVEKSLKGEKLVDGKVTKFDIRNIEVMDKYYLKTFGVDVSHYQGKIDWTKMHTIYNLYPINFAFIRSTMGTSSIDETFEDNWEGAKENNILRGAYHFYRPDENSTLQAQNFIAKVKLENGDLPPVLDIETLPKTQSMDRLVEGIKNWCKIVEEHYDIKPIIYTSDKYFEDYLQDHFDGYIIWIANYNFWVQEMKGHWDFWQFTEKATIDGVKRYKVDVNIYNGTIDDLEGLTL</sequence>
<dbReference type="Proteomes" id="UP000267844">
    <property type="component" value="Unassembled WGS sequence"/>
</dbReference>
<name>A0A376G7J0_9FLAO</name>
<dbReference type="GO" id="GO:0009253">
    <property type="term" value="P:peptidoglycan catabolic process"/>
    <property type="evidence" value="ECO:0007669"/>
    <property type="project" value="InterPro"/>
</dbReference>
<dbReference type="EMBL" id="UFXS01000001">
    <property type="protein sequence ID" value="STD55303.1"/>
    <property type="molecule type" value="Genomic_DNA"/>
</dbReference>
<evidence type="ECO:0000256" key="3">
    <source>
        <dbReference type="ARBA" id="ARBA00023295"/>
    </source>
</evidence>
<dbReference type="EMBL" id="RHPO01000024">
    <property type="protein sequence ID" value="RRT89857.1"/>
    <property type="molecule type" value="Genomic_DNA"/>
</dbReference>
<dbReference type="PANTHER" id="PTHR34135:SF2">
    <property type="entry name" value="LYSOZYME"/>
    <property type="match status" value="1"/>
</dbReference>
<protein>
    <submittedName>
        <fullName evidence="5">Glycoside hydrolase family 25 protein</fullName>
    </submittedName>
    <submittedName>
        <fullName evidence="6">Lysozyme M1</fullName>
        <ecNumber evidence="6">3.2.1.17</ecNumber>
    </submittedName>
</protein>
<evidence type="ECO:0000313" key="5">
    <source>
        <dbReference type="EMBL" id="RRT89857.1"/>
    </source>
</evidence>
<dbReference type="SMART" id="SM00641">
    <property type="entry name" value="Glyco_25"/>
    <property type="match status" value="1"/>
</dbReference>
<dbReference type="EC" id="3.2.1.17" evidence="6"/>
<evidence type="ECO:0000256" key="2">
    <source>
        <dbReference type="ARBA" id="ARBA00022801"/>
    </source>
</evidence>
<reference evidence="5 8" key="2">
    <citation type="submission" date="2018-10" db="EMBL/GenBank/DDBJ databases">
        <title>Transmission dynamics of multidrug resistant bacteria on intensive care unit surfaces.</title>
        <authorList>
            <person name="D'Souza A.W."/>
            <person name="Potter R.F."/>
            <person name="Wallace M."/>
            <person name="Shupe A."/>
            <person name="Patel S."/>
            <person name="Sun S."/>
            <person name="Gul D."/>
            <person name="Kwon J.H."/>
            <person name="Andleeb S."/>
            <person name="Burnham C.-A.D."/>
            <person name="Dantas G."/>
        </authorList>
    </citation>
    <scope>NUCLEOTIDE SEQUENCE [LARGE SCALE GENOMIC DNA]</scope>
    <source>
        <strain evidence="5 8">WF_348</strain>
    </source>
</reference>
<dbReference type="PROSITE" id="PS51904">
    <property type="entry name" value="GLYCOSYL_HYDROL_F25_2"/>
    <property type="match status" value="1"/>
</dbReference>
<keyword evidence="4" id="KW-0812">Transmembrane</keyword>
<dbReference type="Gene3D" id="3.20.20.80">
    <property type="entry name" value="Glycosidases"/>
    <property type="match status" value="1"/>
</dbReference>
<proteinExistence type="inferred from homology"/>
<comment type="similarity">
    <text evidence="1">Belongs to the glycosyl hydrolase 25 family.</text>
</comment>